<dbReference type="InterPro" id="IPR032675">
    <property type="entry name" value="LRR_dom_sf"/>
</dbReference>
<accession>A0AAV5AW74</accession>
<reference evidence="1" key="1">
    <citation type="submission" date="2021-10" db="EMBL/GenBank/DDBJ databases">
        <title>De novo Genome Assembly of Clathrus columnatus (Basidiomycota, Fungi) Using Illumina and Nanopore Sequence Data.</title>
        <authorList>
            <person name="Ogiso-Tanaka E."/>
            <person name="Itagaki H."/>
            <person name="Hosoya T."/>
            <person name="Hosaka K."/>
        </authorList>
    </citation>
    <scope>NUCLEOTIDE SEQUENCE</scope>
    <source>
        <strain evidence="1">MO-923</strain>
    </source>
</reference>
<proteinExistence type="predicted"/>
<dbReference type="SUPFAM" id="SSF52047">
    <property type="entry name" value="RNI-like"/>
    <property type="match status" value="2"/>
</dbReference>
<comment type="caution">
    <text evidence="1">The sequence shown here is derived from an EMBL/GenBank/DDBJ whole genome shotgun (WGS) entry which is preliminary data.</text>
</comment>
<dbReference type="EMBL" id="BPWL01000013">
    <property type="protein sequence ID" value="GJJ16150.1"/>
    <property type="molecule type" value="Genomic_DNA"/>
</dbReference>
<organism evidence="1 2">
    <name type="scientific">Clathrus columnatus</name>
    <dbReference type="NCBI Taxonomy" id="1419009"/>
    <lineage>
        <taxon>Eukaryota</taxon>
        <taxon>Fungi</taxon>
        <taxon>Dikarya</taxon>
        <taxon>Basidiomycota</taxon>
        <taxon>Agaricomycotina</taxon>
        <taxon>Agaricomycetes</taxon>
        <taxon>Phallomycetidae</taxon>
        <taxon>Phallales</taxon>
        <taxon>Clathraceae</taxon>
        <taxon>Clathrus</taxon>
    </lineage>
</organism>
<evidence type="ECO:0000313" key="1">
    <source>
        <dbReference type="EMBL" id="GJJ16150.1"/>
    </source>
</evidence>
<dbReference type="Gene3D" id="3.80.10.10">
    <property type="entry name" value="Ribonuclease Inhibitor"/>
    <property type="match status" value="1"/>
</dbReference>
<sequence length="437" mass="49135">MASVLEFLERRPRLAKSVRSIKLSNSNRNKTRLPPGLSGLIETIPHYGPMNDTDIAVFKSAVSRMPLLKEFSWDCIGSGSPEQYINISHALTTPAPCLEGLYINIFDLKNILRDKQQMKRLSIWSLTSLKRVVLRFPSPSPDGIQMILSCPNIEDLSSEATSQLKTFPFYMLQQANWTKLRRLEFQKLSLTNGAERDTDVSSIVTSFFVRHSNIECLSFYVSPKIALSTLPPSSLPKLRSLSSHLDAMMSLLSKNVISRLVHLTCTVGEIDSNTLPQMDKLESLRLFGNANRPDLIRSFLSKAPNLKKISVALWVSDPWNWACDMVFGGASSVGFKNKNTRDQYMEFFLENPQSNLTHIHIISPPIIGSDRASIKYQIGTLCEKLSALRALKYVEVAPDHVELERDENGTYSGYRSVSLKKADQSSFWGGFFSDLSD</sequence>
<keyword evidence="2" id="KW-1185">Reference proteome</keyword>
<gene>
    <name evidence="1" type="ORF">Clacol_010430</name>
</gene>
<dbReference type="Proteomes" id="UP001050691">
    <property type="component" value="Unassembled WGS sequence"/>
</dbReference>
<protein>
    <submittedName>
        <fullName evidence="1">Uncharacterized protein</fullName>
    </submittedName>
</protein>
<dbReference type="AlphaFoldDB" id="A0AAV5AW74"/>
<name>A0AAV5AW74_9AGAM</name>
<evidence type="ECO:0000313" key="2">
    <source>
        <dbReference type="Proteomes" id="UP001050691"/>
    </source>
</evidence>